<protein>
    <submittedName>
        <fullName evidence="1">Uncharacterized protein</fullName>
    </submittedName>
</protein>
<accession>A0ABD3THT0</accession>
<sequence length="158" mass="17190">SQGNTEIQKGTFHFNVTNVIHNFTTSYPPGTCFNFQFIAISGTGNGIGRSAPVDMNDTCYEPSKSNVTFGPKSHQWMQMMITKGEGHATSYEIIGTTLTRSMPVIQNGTFHSNETTVFHNFTTLDPPGTCFNFQFIAISGTGNGIGRGAPVVMNDTCY</sequence>
<organism evidence="1 2">
    <name type="scientific">Sinanodonta woodiana</name>
    <name type="common">Chinese pond mussel</name>
    <name type="synonym">Anodonta woodiana</name>
    <dbReference type="NCBI Taxonomy" id="1069815"/>
    <lineage>
        <taxon>Eukaryota</taxon>
        <taxon>Metazoa</taxon>
        <taxon>Spiralia</taxon>
        <taxon>Lophotrochozoa</taxon>
        <taxon>Mollusca</taxon>
        <taxon>Bivalvia</taxon>
        <taxon>Autobranchia</taxon>
        <taxon>Heteroconchia</taxon>
        <taxon>Palaeoheterodonta</taxon>
        <taxon>Unionida</taxon>
        <taxon>Unionoidea</taxon>
        <taxon>Unionidae</taxon>
        <taxon>Unioninae</taxon>
        <taxon>Sinanodonta</taxon>
    </lineage>
</organism>
<reference evidence="1 2" key="1">
    <citation type="submission" date="2024-11" db="EMBL/GenBank/DDBJ databases">
        <title>Chromosome-level genome assembly of the freshwater bivalve Anodonta woodiana.</title>
        <authorList>
            <person name="Chen X."/>
        </authorList>
    </citation>
    <scope>NUCLEOTIDE SEQUENCE [LARGE SCALE GENOMIC DNA]</scope>
    <source>
        <strain evidence="1">MN2024</strain>
        <tissue evidence="1">Gills</tissue>
    </source>
</reference>
<evidence type="ECO:0000313" key="1">
    <source>
        <dbReference type="EMBL" id="KAL3836555.1"/>
    </source>
</evidence>
<dbReference type="EMBL" id="JBJQND010000018">
    <property type="protein sequence ID" value="KAL3836555.1"/>
    <property type="molecule type" value="Genomic_DNA"/>
</dbReference>
<feature type="non-terminal residue" evidence="1">
    <location>
        <position position="1"/>
    </location>
</feature>
<proteinExistence type="predicted"/>
<feature type="non-terminal residue" evidence="1">
    <location>
        <position position="158"/>
    </location>
</feature>
<evidence type="ECO:0000313" key="2">
    <source>
        <dbReference type="Proteomes" id="UP001634394"/>
    </source>
</evidence>
<gene>
    <name evidence="1" type="ORF">ACJMK2_021979</name>
</gene>
<keyword evidence="2" id="KW-1185">Reference proteome</keyword>
<name>A0ABD3THT0_SINWO</name>
<dbReference type="AlphaFoldDB" id="A0ABD3THT0"/>
<dbReference type="Proteomes" id="UP001634394">
    <property type="component" value="Unassembled WGS sequence"/>
</dbReference>
<comment type="caution">
    <text evidence="1">The sequence shown here is derived from an EMBL/GenBank/DDBJ whole genome shotgun (WGS) entry which is preliminary data.</text>
</comment>